<dbReference type="Proteomes" id="UP001497482">
    <property type="component" value="Chromosome 9"/>
</dbReference>
<proteinExistence type="predicted"/>
<keyword evidence="3" id="KW-1185">Reference proteome</keyword>
<dbReference type="AlphaFoldDB" id="A0AAV2MR59"/>
<dbReference type="EMBL" id="OZ035831">
    <property type="protein sequence ID" value="CAL1615634.1"/>
    <property type="molecule type" value="Genomic_DNA"/>
</dbReference>
<protein>
    <submittedName>
        <fullName evidence="2">Uncharacterized protein</fullName>
    </submittedName>
</protein>
<organism evidence="2 3">
    <name type="scientific">Knipowitschia caucasica</name>
    <name type="common">Caucasian dwarf goby</name>
    <name type="synonym">Pomatoschistus caucasicus</name>
    <dbReference type="NCBI Taxonomy" id="637954"/>
    <lineage>
        <taxon>Eukaryota</taxon>
        <taxon>Metazoa</taxon>
        <taxon>Chordata</taxon>
        <taxon>Craniata</taxon>
        <taxon>Vertebrata</taxon>
        <taxon>Euteleostomi</taxon>
        <taxon>Actinopterygii</taxon>
        <taxon>Neopterygii</taxon>
        <taxon>Teleostei</taxon>
        <taxon>Neoteleostei</taxon>
        <taxon>Acanthomorphata</taxon>
        <taxon>Gobiaria</taxon>
        <taxon>Gobiiformes</taxon>
        <taxon>Gobioidei</taxon>
        <taxon>Gobiidae</taxon>
        <taxon>Gobiinae</taxon>
        <taxon>Knipowitschia</taxon>
    </lineage>
</organism>
<sequence length="120" mass="12823">MGPGGSESATFNLAAALPPSAVTFTCHTDFIFTVTTAHLPTLSPPCQSARSPPPLLPIHQRAPKHEAVSRPHRRLDTRKSACHSLPRNCSARSQSESHSGSFITTHTGLASIRAQGSRFN</sequence>
<accession>A0AAV2MR59</accession>
<evidence type="ECO:0000313" key="2">
    <source>
        <dbReference type="EMBL" id="CAL1615634.1"/>
    </source>
</evidence>
<name>A0AAV2MR59_KNICA</name>
<evidence type="ECO:0000256" key="1">
    <source>
        <dbReference type="SAM" id="MobiDB-lite"/>
    </source>
</evidence>
<feature type="compositionally biased region" description="Polar residues" evidence="1">
    <location>
        <begin position="90"/>
        <end position="103"/>
    </location>
</feature>
<feature type="region of interest" description="Disordered" evidence="1">
    <location>
        <begin position="43"/>
        <end position="103"/>
    </location>
</feature>
<gene>
    <name evidence="2" type="ORF">KC01_LOCUS41546</name>
</gene>
<evidence type="ECO:0000313" key="3">
    <source>
        <dbReference type="Proteomes" id="UP001497482"/>
    </source>
</evidence>
<reference evidence="2 3" key="1">
    <citation type="submission" date="2024-04" db="EMBL/GenBank/DDBJ databases">
        <authorList>
            <person name="Waldvogel A.-M."/>
            <person name="Schoenle A."/>
        </authorList>
    </citation>
    <scope>NUCLEOTIDE SEQUENCE [LARGE SCALE GENOMIC DNA]</scope>
</reference>